<name>A0ABS1VY77_9ACTN</name>
<evidence type="ECO:0000259" key="1">
    <source>
        <dbReference type="Pfam" id="PF01909"/>
    </source>
</evidence>
<evidence type="ECO:0000313" key="2">
    <source>
        <dbReference type="EMBL" id="MBL7259378.1"/>
    </source>
</evidence>
<dbReference type="SUPFAM" id="SSF81301">
    <property type="entry name" value="Nucleotidyltransferase"/>
    <property type="match status" value="1"/>
</dbReference>
<dbReference type="EMBL" id="JAENHO010000011">
    <property type="protein sequence ID" value="MBL7259378.1"/>
    <property type="molecule type" value="Genomic_DNA"/>
</dbReference>
<dbReference type="CDD" id="cd05403">
    <property type="entry name" value="NT_KNTase_like"/>
    <property type="match status" value="1"/>
</dbReference>
<dbReference type="InterPro" id="IPR002934">
    <property type="entry name" value="Polymerase_NTP_transf_dom"/>
</dbReference>
<accession>A0ABS1VY77</accession>
<organism evidence="2 3">
    <name type="scientific">Paractinoplanes lichenicola</name>
    <dbReference type="NCBI Taxonomy" id="2802976"/>
    <lineage>
        <taxon>Bacteria</taxon>
        <taxon>Bacillati</taxon>
        <taxon>Actinomycetota</taxon>
        <taxon>Actinomycetes</taxon>
        <taxon>Micromonosporales</taxon>
        <taxon>Micromonosporaceae</taxon>
        <taxon>Paractinoplanes</taxon>
    </lineage>
</organism>
<protein>
    <submittedName>
        <fullName evidence="2">Nucleotidyltransferase domain-containing protein</fullName>
    </submittedName>
</protein>
<gene>
    <name evidence="2" type="ORF">JKJ07_34195</name>
</gene>
<keyword evidence="3" id="KW-1185">Reference proteome</keyword>
<feature type="domain" description="Polymerase nucleotidyl transferase" evidence="1">
    <location>
        <begin position="14"/>
        <end position="46"/>
    </location>
</feature>
<dbReference type="Proteomes" id="UP000598996">
    <property type="component" value="Unassembled WGS sequence"/>
</dbReference>
<dbReference type="Gene3D" id="3.30.460.10">
    <property type="entry name" value="Beta Polymerase, domain 2"/>
    <property type="match status" value="1"/>
</dbReference>
<dbReference type="InterPro" id="IPR043519">
    <property type="entry name" value="NT_sf"/>
</dbReference>
<reference evidence="2 3" key="1">
    <citation type="submission" date="2021-01" db="EMBL/GenBank/DDBJ databases">
        <title>Actinoplanes sp. nov. LDG1-01 isolated from lichen.</title>
        <authorList>
            <person name="Saeng-In P."/>
            <person name="Phongsopitanun W."/>
            <person name="Kanchanasin P."/>
            <person name="Yuki M."/>
            <person name="Kudo T."/>
            <person name="Ohkuma M."/>
            <person name="Tanasupawat S."/>
        </authorList>
    </citation>
    <scope>NUCLEOTIDE SEQUENCE [LARGE SCALE GENOMIC DNA]</scope>
    <source>
        <strain evidence="2 3">LDG1-01</strain>
    </source>
</reference>
<sequence>MIDTTPITDLLHPRAIILHGSLAAGGFRPGQSDIDLLVVVDTPLTDAQIAALTAYARTTALGDAAGLDLHVVTTAVARDPTPAPPLELFIGRSTELEIETRVPSAPDLPAELSMARAQGRSLFGPAPHELLAPVPDAWIIARGRHWLRTWLTLTDDLDHLEFMHQTACRIWHLAATGHYCSKQDAVAWAHAQDPSLTDLTQLLNTVLSETASRTPRRLEQPHQP</sequence>
<comment type="caution">
    <text evidence="2">The sequence shown here is derived from an EMBL/GenBank/DDBJ whole genome shotgun (WGS) entry which is preliminary data.</text>
</comment>
<dbReference type="RefSeq" id="WP_202996082.1">
    <property type="nucleotide sequence ID" value="NZ_JAENHO010000011.1"/>
</dbReference>
<evidence type="ECO:0000313" key="3">
    <source>
        <dbReference type="Proteomes" id="UP000598996"/>
    </source>
</evidence>
<dbReference type="Pfam" id="PF01909">
    <property type="entry name" value="NTP_transf_2"/>
    <property type="match status" value="1"/>
</dbReference>
<proteinExistence type="predicted"/>